<evidence type="ECO:0000256" key="4">
    <source>
        <dbReference type="ARBA" id="ARBA00022827"/>
    </source>
</evidence>
<keyword evidence="6" id="KW-0560">Oxidoreductase</keyword>
<keyword evidence="7" id="KW-0503">Monooxygenase</keyword>
<reference evidence="8" key="1">
    <citation type="submission" date="2022-06" db="EMBL/GenBank/DDBJ databases">
        <title>Sneathiella actinostolidae sp. nov., isolated from a sea anemonein the Western Pacific Ocean.</title>
        <authorList>
            <person name="Wei M.J."/>
        </authorList>
    </citation>
    <scope>NUCLEOTIDE SEQUENCE</scope>
    <source>
        <strain evidence="8">PHK-P5</strain>
    </source>
</reference>
<evidence type="ECO:0000256" key="3">
    <source>
        <dbReference type="ARBA" id="ARBA00022630"/>
    </source>
</evidence>
<dbReference type="InterPro" id="IPR020946">
    <property type="entry name" value="Flavin_mOase-like"/>
</dbReference>
<evidence type="ECO:0000256" key="5">
    <source>
        <dbReference type="ARBA" id="ARBA00022857"/>
    </source>
</evidence>
<evidence type="ECO:0000313" key="8">
    <source>
        <dbReference type="EMBL" id="USG61279.1"/>
    </source>
</evidence>
<dbReference type="PANTHER" id="PTHR43098">
    <property type="entry name" value="L-ORNITHINE N(5)-MONOOXYGENASE-RELATED"/>
    <property type="match status" value="1"/>
</dbReference>
<dbReference type="SUPFAM" id="SSF51905">
    <property type="entry name" value="FAD/NAD(P)-binding domain"/>
    <property type="match status" value="2"/>
</dbReference>
<evidence type="ECO:0000256" key="2">
    <source>
        <dbReference type="ARBA" id="ARBA00010139"/>
    </source>
</evidence>
<dbReference type="Pfam" id="PF00743">
    <property type="entry name" value="FMO-like"/>
    <property type="match status" value="1"/>
</dbReference>
<evidence type="ECO:0000256" key="1">
    <source>
        <dbReference type="ARBA" id="ARBA00001974"/>
    </source>
</evidence>
<comment type="cofactor">
    <cofactor evidence="1">
        <name>FAD</name>
        <dbReference type="ChEBI" id="CHEBI:57692"/>
    </cofactor>
</comment>
<sequence>MTKNSYDVVVVGAGFAGLYMLHNLRNRGFSVKVFEAGGDIGGTWYWNRYPGARCDVESLEYSYQFSDELQQEWVWSERYATQGEILRYAHHVADRFDLRRDIQFDTHIAEMDFDEASNSWKTTTSDGETVVSRFCVMATGCLSSTNIPSIEGRNTFSGGTYHTGNWPHTEPDFTGKKVGIIGTGSSGVQSIPLIAEQAEHLYVFQRTPSYAIPAYNGPYDPEYERERKANYKFYREEAKNSRSGFLLAINEDMAMDVSDAERQAVYEKRWKRGGLTFLGAFNDLLTNKEANDTAADFVRGKIHDVVDDPKIAEKLSPQTVVGCKRMCVDTNYYQTYNRENVTLLDVSEQPIDAITETGIRRGGIEIELDELVFATGFDAMTGALAKINIQGRNKTTLKEKWAEGAKTYLGVAISGFPNLFIITGPGSPSVLANMMPAIEHHVEWISDCINHCRDTNCNRVEASNDAEEAWVAQTNELASHTLFPTCNSWYLGANIPGKPRIFMPYLGFQRYLAACEEIVNEGYKGFSLS</sequence>
<keyword evidence="4" id="KW-0274">FAD</keyword>
<proteinExistence type="inferred from homology"/>
<dbReference type="RefSeq" id="WP_251934266.1">
    <property type="nucleotide sequence ID" value="NZ_CP098747.1"/>
</dbReference>
<evidence type="ECO:0000256" key="6">
    <source>
        <dbReference type="ARBA" id="ARBA00023002"/>
    </source>
</evidence>
<protein>
    <submittedName>
        <fullName evidence="8">NAD(P)/FAD-dependent oxidoreductase</fullName>
    </submittedName>
</protein>
<dbReference type="InterPro" id="IPR050775">
    <property type="entry name" value="FAD-binding_Monooxygenases"/>
</dbReference>
<evidence type="ECO:0000313" key="9">
    <source>
        <dbReference type="Proteomes" id="UP001056291"/>
    </source>
</evidence>
<gene>
    <name evidence="8" type="ORF">NBZ79_19155</name>
</gene>
<comment type="similarity">
    <text evidence="2">Belongs to the FAD-binding monooxygenase family.</text>
</comment>
<dbReference type="PANTHER" id="PTHR43098:SF3">
    <property type="entry name" value="L-ORNITHINE N(5)-MONOOXYGENASE-RELATED"/>
    <property type="match status" value="1"/>
</dbReference>
<name>A0ABY4W7N3_9PROT</name>
<keyword evidence="5" id="KW-0521">NADP</keyword>
<organism evidence="8 9">
    <name type="scientific">Sneathiella marina</name>
    <dbReference type="NCBI Taxonomy" id="2950108"/>
    <lineage>
        <taxon>Bacteria</taxon>
        <taxon>Pseudomonadati</taxon>
        <taxon>Pseudomonadota</taxon>
        <taxon>Alphaproteobacteria</taxon>
        <taxon>Sneathiellales</taxon>
        <taxon>Sneathiellaceae</taxon>
        <taxon>Sneathiella</taxon>
    </lineage>
</organism>
<dbReference type="Proteomes" id="UP001056291">
    <property type="component" value="Chromosome"/>
</dbReference>
<dbReference type="EMBL" id="CP098747">
    <property type="protein sequence ID" value="USG61279.1"/>
    <property type="molecule type" value="Genomic_DNA"/>
</dbReference>
<evidence type="ECO:0000256" key="7">
    <source>
        <dbReference type="ARBA" id="ARBA00023033"/>
    </source>
</evidence>
<keyword evidence="3" id="KW-0285">Flavoprotein</keyword>
<keyword evidence="9" id="KW-1185">Reference proteome</keyword>
<dbReference type="InterPro" id="IPR036188">
    <property type="entry name" value="FAD/NAD-bd_sf"/>
</dbReference>
<accession>A0ABY4W7N3</accession>
<dbReference type="Gene3D" id="3.50.50.60">
    <property type="entry name" value="FAD/NAD(P)-binding domain"/>
    <property type="match status" value="2"/>
</dbReference>